<name>I1CL32_RHIO9</name>
<feature type="compositionally biased region" description="Polar residues" evidence="1">
    <location>
        <begin position="1"/>
        <end position="11"/>
    </location>
</feature>
<organism evidence="2 3">
    <name type="scientific">Rhizopus delemar (strain RA 99-880 / ATCC MYA-4621 / FGSC 9543 / NRRL 43880)</name>
    <name type="common">Mucormycosis agent</name>
    <name type="synonym">Rhizopus arrhizus var. delemar</name>
    <dbReference type="NCBI Taxonomy" id="246409"/>
    <lineage>
        <taxon>Eukaryota</taxon>
        <taxon>Fungi</taxon>
        <taxon>Fungi incertae sedis</taxon>
        <taxon>Mucoromycota</taxon>
        <taxon>Mucoromycotina</taxon>
        <taxon>Mucoromycetes</taxon>
        <taxon>Mucorales</taxon>
        <taxon>Mucorineae</taxon>
        <taxon>Rhizopodaceae</taxon>
        <taxon>Rhizopus</taxon>
    </lineage>
</organism>
<dbReference type="GeneID" id="93620838"/>
<evidence type="ECO:0000313" key="3">
    <source>
        <dbReference type="Proteomes" id="UP000009138"/>
    </source>
</evidence>
<dbReference type="RefSeq" id="XP_067524558.1">
    <property type="nucleotide sequence ID" value="XM_067668457.1"/>
</dbReference>
<dbReference type="InParanoid" id="I1CL32"/>
<reference evidence="2 3" key="1">
    <citation type="journal article" date="2009" name="PLoS Genet.">
        <title>Genomic analysis of the basal lineage fungus Rhizopus oryzae reveals a whole-genome duplication.</title>
        <authorList>
            <person name="Ma L.-J."/>
            <person name="Ibrahim A.S."/>
            <person name="Skory C."/>
            <person name="Grabherr M.G."/>
            <person name="Burger G."/>
            <person name="Butler M."/>
            <person name="Elias M."/>
            <person name="Idnurm A."/>
            <person name="Lang B.F."/>
            <person name="Sone T."/>
            <person name="Abe A."/>
            <person name="Calvo S.E."/>
            <person name="Corrochano L.M."/>
            <person name="Engels R."/>
            <person name="Fu J."/>
            <person name="Hansberg W."/>
            <person name="Kim J.-M."/>
            <person name="Kodira C.D."/>
            <person name="Koehrsen M.J."/>
            <person name="Liu B."/>
            <person name="Miranda-Saavedra D."/>
            <person name="O'Leary S."/>
            <person name="Ortiz-Castellanos L."/>
            <person name="Poulter R."/>
            <person name="Rodriguez-Romero J."/>
            <person name="Ruiz-Herrera J."/>
            <person name="Shen Y.-Q."/>
            <person name="Zeng Q."/>
            <person name="Galagan J."/>
            <person name="Birren B.W."/>
            <person name="Cuomo C.A."/>
            <person name="Wickes B.L."/>
        </authorList>
    </citation>
    <scope>NUCLEOTIDE SEQUENCE [LARGE SCALE GENOMIC DNA]</scope>
    <source>
        <strain evidence="3">RA 99-880 / ATCC MYA-4621 / FGSC 9543 / NRRL 43880</strain>
    </source>
</reference>
<dbReference type="AlphaFoldDB" id="I1CL32"/>
<feature type="region of interest" description="Disordered" evidence="1">
    <location>
        <begin position="1"/>
        <end position="23"/>
    </location>
</feature>
<evidence type="ECO:0000256" key="1">
    <source>
        <dbReference type="SAM" id="MobiDB-lite"/>
    </source>
</evidence>
<sequence>MTQSERIQQEQIGHCASSPKTTAEHDDIHTAYTYTHPFNHVHTLDPSSTIKIQWPA</sequence>
<dbReference type="Proteomes" id="UP000009138">
    <property type="component" value="Unassembled WGS sequence"/>
</dbReference>
<keyword evidence="3" id="KW-1185">Reference proteome</keyword>
<protein>
    <submittedName>
        <fullName evidence="2">Uncharacterized protein</fullName>
    </submittedName>
</protein>
<gene>
    <name evidence="2" type="ORF">RO3G_13873</name>
</gene>
<evidence type="ECO:0000313" key="2">
    <source>
        <dbReference type="EMBL" id="EIE89162.1"/>
    </source>
</evidence>
<accession>I1CL32</accession>
<dbReference type="EMBL" id="CH476744">
    <property type="protein sequence ID" value="EIE89162.1"/>
    <property type="molecule type" value="Genomic_DNA"/>
</dbReference>
<proteinExistence type="predicted"/>
<dbReference type="VEuPathDB" id="FungiDB:RO3G_13873"/>